<dbReference type="GO" id="GO:0070733">
    <property type="term" value="F:AMPylase activity"/>
    <property type="evidence" value="ECO:0007669"/>
    <property type="project" value="UniProtKB-EC"/>
</dbReference>
<dbReference type="Proteomes" id="UP000050421">
    <property type="component" value="Unassembled WGS sequence"/>
</dbReference>
<protein>
    <recommendedName>
        <fullName evidence="5">protein adenylyltransferase</fullName>
        <ecNumber evidence="5">2.7.7.108</ecNumber>
    </recommendedName>
</protein>
<keyword evidence="2" id="KW-0548">Nucleotidyltransferase</keyword>
<dbReference type="Gene3D" id="1.10.3290.10">
    <property type="entry name" value="Fido-like domain"/>
    <property type="match status" value="1"/>
</dbReference>
<feature type="domain" description="Fido" evidence="8">
    <location>
        <begin position="1"/>
        <end position="94"/>
    </location>
</feature>
<dbReference type="PANTHER" id="PTHR39560:SF1">
    <property type="entry name" value="PROTEIN ADENYLYLTRANSFERASE FIC-RELATED"/>
    <property type="match status" value="1"/>
</dbReference>
<reference evidence="9 10" key="1">
    <citation type="submission" date="2015-09" db="EMBL/GenBank/DDBJ databases">
        <title>Identification and resolution of microdiversity through metagenomic sequencing of parallel consortia.</title>
        <authorList>
            <person name="Nelson W.C."/>
            <person name="Romine M.F."/>
            <person name="Lindemann S.R."/>
        </authorList>
    </citation>
    <scope>NUCLEOTIDE SEQUENCE [LARGE SCALE GENOMIC DNA]</scope>
    <source>
        <strain evidence="9">HL-49</strain>
    </source>
</reference>
<dbReference type="STRING" id="1305737.GCA_000526355_02163"/>
<comment type="catalytic activity">
    <reaction evidence="6">
        <text>L-threonyl-[protein] + ATP = 3-O-(5'-adenylyl)-L-threonyl-[protein] + diphosphate</text>
        <dbReference type="Rhea" id="RHEA:54292"/>
        <dbReference type="Rhea" id="RHEA-COMP:11060"/>
        <dbReference type="Rhea" id="RHEA-COMP:13847"/>
        <dbReference type="ChEBI" id="CHEBI:30013"/>
        <dbReference type="ChEBI" id="CHEBI:30616"/>
        <dbReference type="ChEBI" id="CHEBI:33019"/>
        <dbReference type="ChEBI" id="CHEBI:138113"/>
        <dbReference type="EC" id="2.7.7.108"/>
    </reaction>
</comment>
<comment type="catalytic activity">
    <reaction evidence="7">
        <text>L-tyrosyl-[protein] + ATP = O-(5'-adenylyl)-L-tyrosyl-[protein] + diphosphate</text>
        <dbReference type="Rhea" id="RHEA:54288"/>
        <dbReference type="Rhea" id="RHEA-COMP:10136"/>
        <dbReference type="Rhea" id="RHEA-COMP:13846"/>
        <dbReference type="ChEBI" id="CHEBI:30616"/>
        <dbReference type="ChEBI" id="CHEBI:33019"/>
        <dbReference type="ChEBI" id="CHEBI:46858"/>
        <dbReference type="ChEBI" id="CHEBI:83624"/>
        <dbReference type="EC" id="2.7.7.108"/>
    </reaction>
</comment>
<dbReference type="EMBL" id="LJXT01000034">
    <property type="protein sequence ID" value="KPQ17067.1"/>
    <property type="molecule type" value="Genomic_DNA"/>
</dbReference>
<evidence type="ECO:0000256" key="3">
    <source>
        <dbReference type="ARBA" id="ARBA00022741"/>
    </source>
</evidence>
<comment type="caution">
    <text evidence="9">The sequence shown here is derived from an EMBL/GenBank/DDBJ whole genome shotgun (WGS) entry which is preliminary data.</text>
</comment>
<evidence type="ECO:0000256" key="1">
    <source>
        <dbReference type="ARBA" id="ARBA00022679"/>
    </source>
</evidence>
<dbReference type="PROSITE" id="PS51459">
    <property type="entry name" value="FIDO"/>
    <property type="match status" value="1"/>
</dbReference>
<dbReference type="InterPro" id="IPR036597">
    <property type="entry name" value="Fido-like_dom_sf"/>
</dbReference>
<name>A0A0P7XKF9_9BACT</name>
<keyword evidence="1" id="KW-0808">Transferase</keyword>
<organism evidence="9 10">
    <name type="scientific">Algoriphagus marincola HL-49</name>
    <dbReference type="NCBI Taxonomy" id="1305737"/>
    <lineage>
        <taxon>Bacteria</taxon>
        <taxon>Pseudomonadati</taxon>
        <taxon>Bacteroidota</taxon>
        <taxon>Cytophagia</taxon>
        <taxon>Cytophagales</taxon>
        <taxon>Cyclobacteriaceae</taxon>
        <taxon>Algoriphagus</taxon>
    </lineage>
</organism>
<dbReference type="GO" id="GO:0051302">
    <property type="term" value="P:regulation of cell division"/>
    <property type="evidence" value="ECO:0007669"/>
    <property type="project" value="TreeGrafter"/>
</dbReference>
<dbReference type="InterPro" id="IPR003812">
    <property type="entry name" value="Fido"/>
</dbReference>
<dbReference type="PATRIC" id="fig|1305737.6.peg.2079"/>
<dbReference type="EC" id="2.7.7.108" evidence="5"/>
<accession>A0A0P7XKF9</accession>
<evidence type="ECO:0000256" key="4">
    <source>
        <dbReference type="ARBA" id="ARBA00022840"/>
    </source>
</evidence>
<evidence type="ECO:0000259" key="8">
    <source>
        <dbReference type="PROSITE" id="PS51459"/>
    </source>
</evidence>
<evidence type="ECO:0000256" key="7">
    <source>
        <dbReference type="ARBA" id="ARBA00048696"/>
    </source>
</evidence>
<proteinExistence type="predicted"/>
<dbReference type="GO" id="GO:0005524">
    <property type="term" value="F:ATP binding"/>
    <property type="evidence" value="ECO:0007669"/>
    <property type="project" value="UniProtKB-KW"/>
</dbReference>
<keyword evidence="3" id="KW-0547">Nucleotide-binding</keyword>
<sequence>MRYIDQLIADFKKILKDNKKILAEKLAEILDNVNYLHPFREGNGRTQREFLRLLALEKGLTLNLNPPDNESVYERYMKGTIESDVKTLTELIFELINRNEK</sequence>
<dbReference type="AlphaFoldDB" id="A0A0P7XKF9"/>
<evidence type="ECO:0000313" key="10">
    <source>
        <dbReference type="Proteomes" id="UP000050421"/>
    </source>
</evidence>
<keyword evidence="4" id="KW-0067">ATP-binding</keyword>
<evidence type="ECO:0000313" key="9">
    <source>
        <dbReference type="EMBL" id="KPQ17067.1"/>
    </source>
</evidence>
<gene>
    <name evidence="9" type="primary">fic</name>
    <name evidence="9" type="ORF">HLUCCX10_07185</name>
</gene>
<dbReference type="Pfam" id="PF02661">
    <property type="entry name" value="Fic"/>
    <property type="match status" value="1"/>
</dbReference>
<evidence type="ECO:0000256" key="6">
    <source>
        <dbReference type="ARBA" id="ARBA00047939"/>
    </source>
</evidence>
<evidence type="ECO:0000256" key="5">
    <source>
        <dbReference type="ARBA" id="ARBA00034531"/>
    </source>
</evidence>
<dbReference type="SUPFAM" id="SSF140931">
    <property type="entry name" value="Fic-like"/>
    <property type="match status" value="1"/>
</dbReference>
<evidence type="ECO:0000256" key="2">
    <source>
        <dbReference type="ARBA" id="ARBA00022695"/>
    </source>
</evidence>
<dbReference type="PANTHER" id="PTHR39560">
    <property type="entry name" value="PROTEIN ADENYLYLTRANSFERASE FIC-RELATED"/>
    <property type="match status" value="1"/>
</dbReference>